<feature type="region of interest" description="Disordered" evidence="1">
    <location>
        <begin position="315"/>
        <end position="335"/>
    </location>
</feature>
<comment type="caution">
    <text evidence="2">The sequence shown here is derived from an EMBL/GenBank/DDBJ whole genome shotgun (WGS) entry which is preliminary data.</text>
</comment>
<dbReference type="GO" id="GO:0016740">
    <property type="term" value="F:transferase activity"/>
    <property type="evidence" value="ECO:0007669"/>
    <property type="project" value="UniProtKB-KW"/>
</dbReference>
<gene>
    <name evidence="2" type="ORF">GCM10009867_14320</name>
</gene>
<dbReference type="EMBL" id="BAAARN010000001">
    <property type="protein sequence ID" value="GAA2734357.1"/>
    <property type="molecule type" value="Genomic_DNA"/>
</dbReference>
<evidence type="ECO:0000313" key="3">
    <source>
        <dbReference type="Proteomes" id="UP001501326"/>
    </source>
</evidence>
<proteinExistence type="predicted"/>
<sequence>MSASHSFATSAPADPTPAAVSFQHLFHLTDDIGLFELAELTTPRREEGYCVDDVARAFVTTAREPAHTAALTALASTYLTFVLDAQDEGGSFRNRRAADGSWSDHPAVDDSWGRALWALGTGVARVPEVGDWRALESFTRGAALRSTSTRSMAFAGLGAAEVLAVRPRDVVARTLLMDAATLIAPPDPLLGRRAAHVEGWHWPEPRLTYANAALAETLLAAGSLLGVWKWLTEGLAMLSWLLETETTDGIVSVCPADGWGIGEARAPFCEQPTDVAALADACARAFDVTADPRWSAAVARCAAWFEGANASGTTLHDRDSGGGCDGLEEGGRSENQGAGATIAMISTFQQAHRLGVGVAR</sequence>
<dbReference type="Proteomes" id="UP001501326">
    <property type="component" value="Unassembled WGS sequence"/>
</dbReference>
<organism evidence="2 3">
    <name type="scientific">Pedococcus aerophilus</name>
    <dbReference type="NCBI Taxonomy" id="436356"/>
    <lineage>
        <taxon>Bacteria</taxon>
        <taxon>Bacillati</taxon>
        <taxon>Actinomycetota</taxon>
        <taxon>Actinomycetes</taxon>
        <taxon>Micrococcales</taxon>
        <taxon>Intrasporangiaceae</taxon>
        <taxon>Pedococcus</taxon>
    </lineage>
</organism>
<evidence type="ECO:0000256" key="1">
    <source>
        <dbReference type="SAM" id="MobiDB-lite"/>
    </source>
</evidence>
<keyword evidence="3" id="KW-1185">Reference proteome</keyword>
<dbReference type="RefSeq" id="WP_344191608.1">
    <property type="nucleotide sequence ID" value="NZ_BAAARN010000001.1"/>
</dbReference>
<name>A0ABN3UK20_9MICO</name>
<reference evidence="2 3" key="1">
    <citation type="journal article" date="2019" name="Int. J. Syst. Evol. Microbiol.">
        <title>The Global Catalogue of Microorganisms (GCM) 10K type strain sequencing project: providing services to taxonomists for standard genome sequencing and annotation.</title>
        <authorList>
            <consortium name="The Broad Institute Genomics Platform"/>
            <consortium name="The Broad Institute Genome Sequencing Center for Infectious Disease"/>
            <person name="Wu L."/>
            <person name="Ma J."/>
        </authorList>
    </citation>
    <scope>NUCLEOTIDE SEQUENCE [LARGE SCALE GENOMIC DNA]</scope>
    <source>
        <strain evidence="2 3">JCM 16378</strain>
    </source>
</reference>
<accession>A0ABN3UK20</accession>
<evidence type="ECO:0000313" key="2">
    <source>
        <dbReference type="EMBL" id="GAA2734357.1"/>
    </source>
</evidence>
<keyword evidence="2" id="KW-0808">Transferase</keyword>
<protein>
    <submittedName>
        <fullName evidence="2">Glycosyl transferase</fullName>
    </submittedName>
</protein>